<reference evidence="1 2" key="1">
    <citation type="submission" date="2020-08" db="EMBL/GenBank/DDBJ databases">
        <authorList>
            <person name="Liu C."/>
            <person name="Sun Q."/>
        </authorList>
    </citation>
    <scope>NUCLEOTIDE SEQUENCE [LARGE SCALE GENOMIC DNA]</scope>
    <source>
        <strain evidence="1 2">NSJ-57</strain>
    </source>
</reference>
<evidence type="ECO:0000313" key="2">
    <source>
        <dbReference type="Proteomes" id="UP000515913"/>
    </source>
</evidence>
<accession>A0A7G9GW13</accession>
<dbReference type="Proteomes" id="UP000515913">
    <property type="component" value="Chromosome"/>
</dbReference>
<organism evidence="1 2">
    <name type="scientific">Fusobacterium hominis</name>
    <dbReference type="NCBI Taxonomy" id="2764326"/>
    <lineage>
        <taxon>Bacteria</taxon>
        <taxon>Fusobacteriati</taxon>
        <taxon>Fusobacteriota</taxon>
        <taxon>Fusobacteriia</taxon>
        <taxon>Fusobacteriales</taxon>
        <taxon>Fusobacteriaceae</taxon>
        <taxon>Fusobacterium</taxon>
    </lineage>
</organism>
<keyword evidence="2" id="KW-1185">Reference proteome</keyword>
<evidence type="ECO:0000313" key="1">
    <source>
        <dbReference type="EMBL" id="QNM14995.1"/>
    </source>
</evidence>
<protein>
    <submittedName>
        <fullName evidence="1">DUF2250 domain-containing protein</fullName>
    </submittedName>
</protein>
<proteinExistence type="predicted"/>
<sequence>MTDIEKKILVTIDTIGPTFISKLANRILENQNEVRECVRHFVKEKILERVENIMVSYKTKDDNVVVKHRNHTYYQLTKKGKRLAKEIEVEDFEVREAFKTYNKALQNSLDNSKKEIEEPIYAVIDFPFSQENNVKNILKDTFNLLEKTYDKTVTLRGKVHKEKLEELKNNIFNIVVLDNY</sequence>
<gene>
    <name evidence="1" type="ORF">H9Q81_08605</name>
</gene>
<dbReference type="KEGG" id="fho:H9Q81_08605"/>
<dbReference type="RefSeq" id="WP_101474544.1">
    <property type="nucleotide sequence ID" value="NZ_CP060637.1"/>
</dbReference>
<name>A0A7G9GW13_9FUSO</name>
<dbReference type="AlphaFoldDB" id="A0A7G9GW13"/>
<dbReference type="EMBL" id="CP060637">
    <property type="protein sequence ID" value="QNM14995.1"/>
    <property type="molecule type" value="Genomic_DNA"/>
</dbReference>